<protein>
    <submittedName>
        <fullName evidence="2">Uncharacterized protein</fullName>
    </submittedName>
</protein>
<reference evidence="2" key="1">
    <citation type="submission" date="2021-03" db="EMBL/GenBank/DDBJ databases">
        <title>Draft genome sequence of rust myrtle Austropuccinia psidii MF-1, a brazilian biotype.</title>
        <authorList>
            <person name="Quecine M.C."/>
            <person name="Pachon D.M.R."/>
            <person name="Bonatelli M.L."/>
            <person name="Correr F.H."/>
            <person name="Franceschini L.M."/>
            <person name="Leite T.F."/>
            <person name="Margarido G.R.A."/>
            <person name="Almeida C.A."/>
            <person name="Ferrarezi J.A."/>
            <person name="Labate C.A."/>
        </authorList>
    </citation>
    <scope>NUCLEOTIDE SEQUENCE</scope>
    <source>
        <strain evidence="2">MF-1</strain>
    </source>
</reference>
<evidence type="ECO:0000313" key="3">
    <source>
        <dbReference type="Proteomes" id="UP000765509"/>
    </source>
</evidence>
<dbReference type="EMBL" id="AVOT02029632">
    <property type="protein sequence ID" value="MBW0522546.1"/>
    <property type="molecule type" value="Genomic_DNA"/>
</dbReference>
<sequence>MIQLRIPISRINAEGMVKQIRQIVDSPPYQDAEGSDELDGEEVEVVPNSATHPSNNSPSHPPAEITKSHHAQYPQKFPSHSCYHSSCLPKFFPHQSFLESISKTIPHPTAQRLTHSHLTTTEACGQYKLKKRRTFSLAVSCPSSVSAQGLLAYPSYQRRSKYSE</sequence>
<feature type="region of interest" description="Disordered" evidence="1">
    <location>
        <begin position="47"/>
        <end position="73"/>
    </location>
</feature>
<proteinExistence type="predicted"/>
<accession>A0A9Q3EPF1</accession>
<keyword evidence="3" id="KW-1185">Reference proteome</keyword>
<dbReference type="Proteomes" id="UP000765509">
    <property type="component" value="Unassembled WGS sequence"/>
</dbReference>
<evidence type="ECO:0000256" key="1">
    <source>
        <dbReference type="SAM" id="MobiDB-lite"/>
    </source>
</evidence>
<gene>
    <name evidence="2" type="ORF">O181_062261</name>
</gene>
<feature type="compositionally biased region" description="Low complexity" evidence="1">
    <location>
        <begin position="47"/>
        <end position="58"/>
    </location>
</feature>
<dbReference type="AlphaFoldDB" id="A0A9Q3EPF1"/>
<name>A0A9Q3EPF1_9BASI</name>
<evidence type="ECO:0000313" key="2">
    <source>
        <dbReference type="EMBL" id="MBW0522546.1"/>
    </source>
</evidence>
<organism evidence="2 3">
    <name type="scientific">Austropuccinia psidii MF-1</name>
    <dbReference type="NCBI Taxonomy" id="1389203"/>
    <lineage>
        <taxon>Eukaryota</taxon>
        <taxon>Fungi</taxon>
        <taxon>Dikarya</taxon>
        <taxon>Basidiomycota</taxon>
        <taxon>Pucciniomycotina</taxon>
        <taxon>Pucciniomycetes</taxon>
        <taxon>Pucciniales</taxon>
        <taxon>Sphaerophragmiaceae</taxon>
        <taxon>Austropuccinia</taxon>
    </lineage>
</organism>
<comment type="caution">
    <text evidence="2">The sequence shown here is derived from an EMBL/GenBank/DDBJ whole genome shotgun (WGS) entry which is preliminary data.</text>
</comment>